<feature type="region of interest" description="Disordered" evidence="1">
    <location>
        <begin position="17"/>
        <end position="52"/>
    </location>
</feature>
<evidence type="ECO:0000313" key="2">
    <source>
        <dbReference type="EMBL" id="MPN09719.1"/>
    </source>
</evidence>
<sequence>MFCASWPITRSTAVAHRRSSGFTSSSSPTYGSRAGSRPQASAISRRVRSASAGTLDRRRFSEAISSLTDRSSSRVRPRAEAASYEALFHSASWSGRPRNRSWMDWTRAAKAGSSAGSAKPCHWARSTYAWRAAVRSASWVAACCRRRTRSSESPPPLA</sequence>
<proteinExistence type="predicted"/>
<feature type="compositionally biased region" description="Low complexity" evidence="1">
    <location>
        <begin position="20"/>
        <end position="52"/>
    </location>
</feature>
<evidence type="ECO:0000256" key="1">
    <source>
        <dbReference type="SAM" id="MobiDB-lite"/>
    </source>
</evidence>
<dbReference type="EMBL" id="VSSQ01055844">
    <property type="protein sequence ID" value="MPN09719.1"/>
    <property type="molecule type" value="Genomic_DNA"/>
</dbReference>
<dbReference type="AlphaFoldDB" id="A0A645F8R8"/>
<comment type="caution">
    <text evidence="2">The sequence shown here is derived from an EMBL/GenBank/DDBJ whole genome shotgun (WGS) entry which is preliminary data.</text>
</comment>
<protein>
    <submittedName>
        <fullName evidence="2">Uncharacterized protein</fullName>
    </submittedName>
</protein>
<gene>
    <name evidence="2" type="ORF">SDC9_157011</name>
</gene>
<organism evidence="2">
    <name type="scientific">bioreactor metagenome</name>
    <dbReference type="NCBI Taxonomy" id="1076179"/>
    <lineage>
        <taxon>unclassified sequences</taxon>
        <taxon>metagenomes</taxon>
        <taxon>ecological metagenomes</taxon>
    </lineage>
</organism>
<accession>A0A645F8R8</accession>
<reference evidence="2" key="1">
    <citation type="submission" date="2019-08" db="EMBL/GenBank/DDBJ databases">
        <authorList>
            <person name="Kucharzyk K."/>
            <person name="Murdoch R.W."/>
            <person name="Higgins S."/>
            <person name="Loffler F."/>
        </authorList>
    </citation>
    <scope>NUCLEOTIDE SEQUENCE</scope>
</reference>
<name>A0A645F8R8_9ZZZZ</name>